<feature type="region of interest" description="Disordered" evidence="1">
    <location>
        <begin position="63"/>
        <end position="86"/>
    </location>
</feature>
<dbReference type="OrthoDB" id="3577809at2"/>
<organism evidence="2 3">
    <name type="scientific">[Actinomadura] parvosata subsp. kistnae</name>
    <dbReference type="NCBI Taxonomy" id="1909395"/>
    <lineage>
        <taxon>Bacteria</taxon>
        <taxon>Bacillati</taxon>
        <taxon>Actinomycetota</taxon>
        <taxon>Actinomycetes</taxon>
        <taxon>Streptosporangiales</taxon>
        <taxon>Streptosporangiaceae</taxon>
        <taxon>Nonomuraea</taxon>
    </lineage>
</organism>
<reference evidence="3" key="1">
    <citation type="journal article" date="2017" name="Med. Chem. Commun.">
        <title>Nonomuraea sp. ATCC 55076 harbours the largest actinomycete chromosome to date and the kistamicin biosynthetic gene cluster.</title>
        <authorList>
            <person name="Nazari B."/>
            <person name="Forneris C.C."/>
            <person name="Gibson M.I."/>
            <person name="Moon K."/>
            <person name="Schramma K.R."/>
            <person name="Seyedsayamdost M.R."/>
        </authorList>
    </citation>
    <scope>NUCLEOTIDE SEQUENCE [LARGE SCALE GENOMIC DNA]</scope>
    <source>
        <strain evidence="3">ATCC 55076</strain>
    </source>
</reference>
<evidence type="ECO:0000313" key="3">
    <source>
        <dbReference type="Proteomes" id="UP000190797"/>
    </source>
</evidence>
<accession>A0A1V0AJU5</accession>
<sequence>MRVKYLGSGSGEGGSPTLFATDRGTILVQGYIVTDPQALSDIGEIPDGETVVEITRDILRFADEPLTNDPRNNRQRATSTEGQEAL</sequence>
<dbReference type="Proteomes" id="UP000190797">
    <property type="component" value="Chromosome"/>
</dbReference>
<proteinExistence type="predicted"/>
<evidence type="ECO:0000313" key="2">
    <source>
        <dbReference type="EMBL" id="AQZ70476.1"/>
    </source>
</evidence>
<protein>
    <submittedName>
        <fullName evidence="2">Uncharacterized protein</fullName>
    </submittedName>
</protein>
<dbReference type="KEGG" id="noa:BKM31_18405"/>
<dbReference type="AlphaFoldDB" id="A0A1V0AJU5"/>
<name>A0A1V0AJU5_9ACTN</name>
<dbReference type="STRING" id="1909395.BKM31_18405"/>
<gene>
    <name evidence="2" type="ORF">BKM31_18405</name>
</gene>
<keyword evidence="3" id="KW-1185">Reference proteome</keyword>
<dbReference type="EMBL" id="CP017717">
    <property type="protein sequence ID" value="AQZ70476.1"/>
    <property type="molecule type" value="Genomic_DNA"/>
</dbReference>
<feature type="compositionally biased region" description="Polar residues" evidence="1">
    <location>
        <begin position="75"/>
        <end position="86"/>
    </location>
</feature>
<evidence type="ECO:0000256" key="1">
    <source>
        <dbReference type="SAM" id="MobiDB-lite"/>
    </source>
</evidence>